<accession>A0A7S3UJE3</accession>
<keyword evidence="2 4" id="KW-0689">Ribosomal protein</keyword>
<proteinExistence type="inferred from homology"/>
<evidence type="ECO:0008006" key="6">
    <source>
        <dbReference type="Google" id="ProtNLM"/>
    </source>
</evidence>
<dbReference type="AlphaFoldDB" id="A0A7S3UJE3"/>
<dbReference type="InterPro" id="IPR057265">
    <property type="entry name" value="Ribosomal_uL22_arc-type"/>
</dbReference>
<evidence type="ECO:0000313" key="5">
    <source>
        <dbReference type="EMBL" id="CAE0616879.1"/>
    </source>
</evidence>
<dbReference type="GO" id="GO:0003735">
    <property type="term" value="F:structural constituent of ribosome"/>
    <property type="evidence" value="ECO:0007669"/>
    <property type="project" value="InterPro"/>
</dbReference>
<keyword evidence="3 4" id="KW-0687">Ribonucleoprotein</keyword>
<dbReference type="NCBIfam" id="NF003260">
    <property type="entry name" value="PRK04223.1"/>
    <property type="match status" value="1"/>
</dbReference>
<dbReference type="GO" id="GO:0002181">
    <property type="term" value="P:cytoplasmic translation"/>
    <property type="evidence" value="ECO:0007669"/>
    <property type="project" value="TreeGrafter"/>
</dbReference>
<dbReference type="SUPFAM" id="SSF54843">
    <property type="entry name" value="Ribosomal protein L22"/>
    <property type="match status" value="1"/>
</dbReference>
<sequence length="190" mass="21768">MKLHYAVEPSHPSKAAKAMGTDLKTSFKNTWNVCAAIKGMPLREAQEYLEEVLEHKRCIPYRRFSGGVGRTGQAKEWKTSQGRWPQKSVKVVMSLLQNAESNAEFKNLSPDKMIVKYIAANRARQGRRRTYRAHGRIGAYLSQPCHVQIILQEKEEQVEKPEANTKVVAFNKKGLAMLRMKENRIKKTKK</sequence>
<dbReference type="InterPro" id="IPR001063">
    <property type="entry name" value="Ribosomal_uL22"/>
</dbReference>
<comment type="similarity">
    <text evidence="1 4">Belongs to the universal ribosomal protein uL22 family.</text>
</comment>
<dbReference type="Pfam" id="PF00237">
    <property type="entry name" value="Ribosomal_L22"/>
    <property type="match status" value="1"/>
</dbReference>
<evidence type="ECO:0000256" key="4">
    <source>
        <dbReference type="RuleBase" id="RU004005"/>
    </source>
</evidence>
<gene>
    <name evidence="5" type="ORF">OMAR00292_LOCUS2755</name>
</gene>
<dbReference type="PROSITE" id="PS00464">
    <property type="entry name" value="RIBOSOMAL_L22"/>
    <property type="match status" value="1"/>
</dbReference>
<protein>
    <recommendedName>
        <fullName evidence="6">Ribosomal protein L17</fullName>
    </recommendedName>
</protein>
<dbReference type="EMBL" id="HBIT01005577">
    <property type="protein sequence ID" value="CAE0616879.1"/>
    <property type="molecule type" value="Transcribed_RNA"/>
</dbReference>
<dbReference type="Gene3D" id="3.90.470.10">
    <property type="entry name" value="Ribosomal protein L22/L17"/>
    <property type="match status" value="1"/>
</dbReference>
<dbReference type="PANTHER" id="PTHR11593:SF10">
    <property type="entry name" value="60S RIBOSOMAL PROTEIN L17"/>
    <property type="match status" value="1"/>
</dbReference>
<dbReference type="GO" id="GO:0022625">
    <property type="term" value="C:cytosolic large ribosomal subunit"/>
    <property type="evidence" value="ECO:0007669"/>
    <property type="project" value="TreeGrafter"/>
</dbReference>
<dbReference type="CDD" id="cd00336">
    <property type="entry name" value="Ribosomal_L22"/>
    <property type="match status" value="1"/>
</dbReference>
<dbReference type="PANTHER" id="PTHR11593">
    <property type="entry name" value="60S RIBOSOMAL PROTEIN L17"/>
    <property type="match status" value="1"/>
</dbReference>
<reference evidence="5" key="1">
    <citation type="submission" date="2021-01" db="EMBL/GenBank/DDBJ databases">
        <authorList>
            <person name="Corre E."/>
            <person name="Pelletier E."/>
            <person name="Niang G."/>
            <person name="Scheremetjew M."/>
            <person name="Finn R."/>
            <person name="Kale V."/>
            <person name="Holt S."/>
            <person name="Cochrane G."/>
            <person name="Meng A."/>
            <person name="Brown T."/>
            <person name="Cohen L."/>
        </authorList>
    </citation>
    <scope>NUCLEOTIDE SEQUENCE</scope>
    <source>
        <strain evidence="5">CCMP1795</strain>
    </source>
</reference>
<dbReference type="InterPro" id="IPR036394">
    <property type="entry name" value="Ribosomal_uL22_sf"/>
</dbReference>
<dbReference type="HAMAP" id="MF_01331_A">
    <property type="entry name" value="Ribosomal_uL22_A"/>
    <property type="match status" value="1"/>
</dbReference>
<dbReference type="InterPro" id="IPR018260">
    <property type="entry name" value="Ribosomal_uL22_CS"/>
</dbReference>
<evidence type="ECO:0000256" key="3">
    <source>
        <dbReference type="ARBA" id="ARBA00023274"/>
    </source>
</evidence>
<organism evidence="5">
    <name type="scientific">Oxyrrhis marina</name>
    <name type="common">Dinoflagellate</name>
    <dbReference type="NCBI Taxonomy" id="2969"/>
    <lineage>
        <taxon>Eukaryota</taxon>
        <taxon>Sar</taxon>
        <taxon>Alveolata</taxon>
        <taxon>Dinophyceae</taxon>
        <taxon>Oxyrrhinales</taxon>
        <taxon>Oxyrrhinaceae</taxon>
        <taxon>Oxyrrhis</taxon>
    </lineage>
</organism>
<evidence type="ECO:0000256" key="1">
    <source>
        <dbReference type="ARBA" id="ARBA00009451"/>
    </source>
</evidence>
<dbReference type="NCBIfam" id="TIGR01038">
    <property type="entry name" value="uL22_arch_euk"/>
    <property type="match status" value="1"/>
</dbReference>
<name>A0A7S3UJE3_OXYMA</name>
<evidence type="ECO:0000256" key="2">
    <source>
        <dbReference type="ARBA" id="ARBA00022980"/>
    </source>
</evidence>
<dbReference type="InterPro" id="IPR005721">
    <property type="entry name" value="Ribosomal_uL22_euk/arc"/>
</dbReference>